<keyword evidence="2" id="KW-1185">Reference proteome</keyword>
<dbReference type="EMBL" id="UYRT01078058">
    <property type="protein sequence ID" value="VDN17674.1"/>
    <property type="molecule type" value="Genomic_DNA"/>
</dbReference>
<proteinExistence type="predicted"/>
<protein>
    <submittedName>
        <fullName evidence="3">PLAT domain-containing protein</fullName>
    </submittedName>
</protein>
<organism evidence="3">
    <name type="scientific">Gongylonema pulchrum</name>
    <dbReference type="NCBI Taxonomy" id="637853"/>
    <lineage>
        <taxon>Eukaryota</taxon>
        <taxon>Metazoa</taxon>
        <taxon>Ecdysozoa</taxon>
        <taxon>Nematoda</taxon>
        <taxon>Chromadorea</taxon>
        <taxon>Rhabditida</taxon>
        <taxon>Spirurina</taxon>
        <taxon>Spiruromorpha</taxon>
        <taxon>Spiruroidea</taxon>
        <taxon>Gongylonematidae</taxon>
        <taxon>Gongylonema</taxon>
    </lineage>
</organism>
<evidence type="ECO:0000313" key="2">
    <source>
        <dbReference type="Proteomes" id="UP000271098"/>
    </source>
</evidence>
<dbReference type="Proteomes" id="UP000271098">
    <property type="component" value="Unassembled WGS sequence"/>
</dbReference>
<gene>
    <name evidence="1" type="ORF">GPUH_LOCUS10605</name>
</gene>
<sequence>MSIFPYNCEKSENGRTRLYLLVPEGSSFIGGRFFIVDKKGSVHQETVIESGNFASERYNLFLLQCDSSENAYSIGKEGIRNRQLKNT</sequence>
<reference evidence="1 2" key="2">
    <citation type="submission" date="2018-11" db="EMBL/GenBank/DDBJ databases">
        <authorList>
            <consortium name="Pathogen Informatics"/>
        </authorList>
    </citation>
    <scope>NUCLEOTIDE SEQUENCE [LARGE SCALE GENOMIC DNA]</scope>
</reference>
<dbReference type="WBParaSite" id="GPUH_0001061801-mRNA-1">
    <property type="protein sequence ID" value="GPUH_0001061801-mRNA-1"/>
    <property type="gene ID" value="GPUH_0001061801"/>
</dbReference>
<evidence type="ECO:0000313" key="1">
    <source>
        <dbReference type="EMBL" id="VDN17674.1"/>
    </source>
</evidence>
<dbReference type="AlphaFoldDB" id="A0A183DPG4"/>
<reference evidence="3" key="1">
    <citation type="submission" date="2016-06" db="UniProtKB">
        <authorList>
            <consortium name="WormBaseParasite"/>
        </authorList>
    </citation>
    <scope>IDENTIFICATION</scope>
</reference>
<name>A0A183DPG4_9BILA</name>
<accession>A0A183DPG4</accession>
<evidence type="ECO:0000313" key="3">
    <source>
        <dbReference type="WBParaSite" id="GPUH_0001061801-mRNA-1"/>
    </source>
</evidence>